<dbReference type="EMBL" id="JAPJDO010000010">
    <property type="protein sequence ID" value="MCX2937777.1"/>
    <property type="molecule type" value="Genomic_DNA"/>
</dbReference>
<reference evidence="1 2" key="1">
    <citation type="submission" date="2022-11" db="EMBL/GenBank/DDBJ databases">
        <title>Mycobacterium sp. nov.</title>
        <authorList>
            <person name="Papic B."/>
            <person name="Spicic S."/>
            <person name="Duvnjak S."/>
        </authorList>
    </citation>
    <scope>NUCLEOTIDE SEQUENCE [LARGE SCALE GENOMIC DNA]</scope>
    <source>
        <strain evidence="1 2">CVI_P4</strain>
    </source>
</reference>
<comment type="caution">
    <text evidence="1">The sequence shown here is derived from an EMBL/GenBank/DDBJ whole genome shotgun (WGS) entry which is preliminary data.</text>
</comment>
<dbReference type="RefSeq" id="WP_265997435.1">
    <property type="nucleotide sequence ID" value="NZ_JAPJDN010000010.1"/>
</dbReference>
<keyword evidence="2" id="KW-1185">Reference proteome</keyword>
<gene>
    <name evidence="1" type="ORF">ORI27_13795</name>
</gene>
<protein>
    <submittedName>
        <fullName evidence="1">Uncharacterized protein</fullName>
    </submittedName>
</protein>
<accession>A0ABT3SFW6</accession>
<name>A0ABT3SFW6_9MYCO</name>
<dbReference type="Proteomes" id="UP001300745">
    <property type="component" value="Unassembled WGS sequence"/>
</dbReference>
<evidence type="ECO:0000313" key="1">
    <source>
        <dbReference type="EMBL" id="MCX2937777.1"/>
    </source>
</evidence>
<evidence type="ECO:0000313" key="2">
    <source>
        <dbReference type="Proteomes" id="UP001300745"/>
    </source>
</evidence>
<organism evidence="1 2">
    <name type="scientific">Mycobacterium pinniadriaticum</name>
    <dbReference type="NCBI Taxonomy" id="2994102"/>
    <lineage>
        <taxon>Bacteria</taxon>
        <taxon>Bacillati</taxon>
        <taxon>Actinomycetota</taxon>
        <taxon>Actinomycetes</taxon>
        <taxon>Mycobacteriales</taxon>
        <taxon>Mycobacteriaceae</taxon>
        <taxon>Mycobacterium</taxon>
    </lineage>
</organism>
<sequence>MPPAGIGTLIFDVKPRSDRSGLGCPRCPAAGFFAHRCVDGTIRPGALDSLAESVPMGIFLPDPDDPDLDLPFKIGAAE</sequence>
<proteinExistence type="predicted"/>